<gene>
    <name evidence="2" type="ORF">BS50DRAFT_583044</name>
</gene>
<proteinExistence type="predicted"/>
<evidence type="ECO:0000313" key="3">
    <source>
        <dbReference type="Proteomes" id="UP000240883"/>
    </source>
</evidence>
<keyword evidence="1" id="KW-1133">Transmembrane helix</keyword>
<organism evidence="2 3">
    <name type="scientific">Corynespora cassiicola Philippines</name>
    <dbReference type="NCBI Taxonomy" id="1448308"/>
    <lineage>
        <taxon>Eukaryota</taxon>
        <taxon>Fungi</taxon>
        <taxon>Dikarya</taxon>
        <taxon>Ascomycota</taxon>
        <taxon>Pezizomycotina</taxon>
        <taxon>Dothideomycetes</taxon>
        <taxon>Pleosporomycetidae</taxon>
        <taxon>Pleosporales</taxon>
        <taxon>Corynesporascaceae</taxon>
        <taxon>Corynespora</taxon>
    </lineage>
</organism>
<protein>
    <submittedName>
        <fullName evidence="2">Uncharacterized protein</fullName>
    </submittedName>
</protein>
<dbReference type="EMBL" id="KZ678129">
    <property type="protein sequence ID" value="PSN73517.1"/>
    <property type="molecule type" value="Genomic_DNA"/>
</dbReference>
<keyword evidence="3" id="KW-1185">Reference proteome</keyword>
<feature type="transmembrane region" description="Helical" evidence="1">
    <location>
        <begin position="500"/>
        <end position="517"/>
    </location>
</feature>
<evidence type="ECO:0000313" key="2">
    <source>
        <dbReference type="EMBL" id="PSN73517.1"/>
    </source>
</evidence>
<evidence type="ECO:0000256" key="1">
    <source>
        <dbReference type="SAM" id="Phobius"/>
    </source>
</evidence>
<keyword evidence="1" id="KW-0812">Transmembrane</keyword>
<reference evidence="2 3" key="1">
    <citation type="journal article" date="2018" name="Front. Microbiol.">
        <title>Genome-Wide Analysis of Corynespora cassiicola Leaf Fall Disease Putative Effectors.</title>
        <authorList>
            <person name="Lopez D."/>
            <person name="Ribeiro S."/>
            <person name="Label P."/>
            <person name="Fumanal B."/>
            <person name="Venisse J.S."/>
            <person name="Kohler A."/>
            <person name="de Oliveira R.R."/>
            <person name="Labutti K."/>
            <person name="Lipzen A."/>
            <person name="Lail K."/>
            <person name="Bauer D."/>
            <person name="Ohm R.A."/>
            <person name="Barry K.W."/>
            <person name="Spatafora J."/>
            <person name="Grigoriev I.V."/>
            <person name="Martin F.M."/>
            <person name="Pujade-Renaud V."/>
        </authorList>
    </citation>
    <scope>NUCLEOTIDE SEQUENCE [LARGE SCALE GENOMIC DNA]</scope>
    <source>
        <strain evidence="2 3">Philippines</strain>
    </source>
</reference>
<accession>A0A2T2P781</accession>
<keyword evidence="1" id="KW-0472">Membrane</keyword>
<dbReference type="Proteomes" id="UP000240883">
    <property type="component" value="Unassembled WGS sequence"/>
</dbReference>
<dbReference type="OrthoDB" id="3793517at2759"/>
<name>A0A2T2P781_CORCC</name>
<sequence>MDQQSHFLRLPREIRDLVYKNYVYEKDGYVFDSQTGKFATKSNRNRIDLSLMYTCLQVGNEMKGVALGHNVVVFSTFHSKEYRAFAGIWDYQTRNAYFEKILFVERYAPVLPEAKFDILEHEHPQLLPILKHLRHRKLGEEWGVLVPAAVQIGLRWGTAPSVYLDLLDRYLELGDFAGSAFDETWRNRMSTICPEALARRPFPWLFPKKNELKGNYEHFKKIGWMKNSEIYCQDYKYRFSAAAMAIHCLTEVSYHVRMQIKRIELYEDHPSVANPECHTRGLIKFCQENPKLKVNRNVDLWRNALLSKSFRLNDVLHPSWSMVLSGRRGIPTAWISKILGYWIIETMNLPSLGMPDGSFSLIFDGEPAPKEASDIFKILQRDSLWQAAYDNAYELRLIPDRRMLWFHIRAQRCHIFDGFPQAMESIVHNKGKSMVRCNFDVGLPQENTEKIINDNRALSDEEWNNSWGELRERQFYHAPSCLPTWISMWYENSFWVWQDYLFLGALCYSGILLCGYFRKSRCT</sequence>
<dbReference type="AlphaFoldDB" id="A0A2T2P781"/>